<feature type="compositionally biased region" description="Basic and acidic residues" evidence="1">
    <location>
        <begin position="43"/>
        <end position="69"/>
    </location>
</feature>
<dbReference type="EMBL" id="JACHFD010000019">
    <property type="protein sequence ID" value="MBB5353077.1"/>
    <property type="molecule type" value="Genomic_DNA"/>
</dbReference>
<name>A0A840V457_9BACT</name>
<evidence type="ECO:0000313" key="2">
    <source>
        <dbReference type="EMBL" id="MBB5353077.1"/>
    </source>
</evidence>
<keyword evidence="3" id="KW-1185">Reference proteome</keyword>
<comment type="caution">
    <text evidence="2">The sequence shown here is derived from an EMBL/GenBank/DDBJ whole genome shotgun (WGS) entry which is preliminary data.</text>
</comment>
<evidence type="ECO:0000313" key="3">
    <source>
        <dbReference type="Proteomes" id="UP000557717"/>
    </source>
</evidence>
<evidence type="ECO:0000256" key="1">
    <source>
        <dbReference type="SAM" id="MobiDB-lite"/>
    </source>
</evidence>
<accession>A0A840V457</accession>
<gene>
    <name evidence="2" type="ORF">HNR46_003330</name>
</gene>
<proteinExistence type="predicted"/>
<sequence length="97" mass="10488">MIIFQTDSLDCISLPFAIEILERYPLDSPSGPPKSRQKPSENITKDDFAKTTGAKKEEGPAPLLGEERSGALGGIRVGGTRSSRWGTRLGMCVLELP</sequence>
<organism evidence="2 3">
    <name type="scientific">Haloferula luteola</name>
    <dbReference type="NCBI Taxonomy" id="595692"/>
    <lineage>
        <taxon>Bacteria</taxon>
        <taxon>Pseudomonadati</taxon>
        <taxon>Verrucomicrobiota</taxon>
        <taxon>Verrucomicrobiia</taxon>
        <taxon>Verrucomicrobiales</taxon>
        <taxon>Verrucomicrobiaceae</taxon>
        <taxon>Haloferula</taxon>
    </lineage>
</organism>
<dbReference type="AlphaFoldDB" id="A0A840V457"/>
<feature type="region of interest" description="Disordered" evidence="1">
    <location>
        <begin position="24"/>
        <end position="83"/>
    </location>
</feature>
<reference evidence="2 3" key="1">
    <citation type="submission" date="2020-08" db="EMBL/GenBank/DDBJ databases">
        <title>Genomic Encyclopedia of Type Strains, Phase IV (KMG-IV): sequencing the most valuable type-strain genomes for metagenomic binning, comparative biology and taxonomic classification.</title>
        <authorList>
            <person name="Goeker M."/>
        </authorList>
    </citation>
    <scope>NUCLEOTIDE SEQUENCE [LARGE SCALE GENOMIC DNA]</scope>
    <source>
        <strain evidence="2 3">YC6886</strain>
    </source>
</reference>
<protein>
    <submittedName>
        <fullName evidence="2">Uncharacterized protein</fullName>
    </submittedName>
</protein>
<dbReference type="Proteomes" id="UP000557717">
    <property type="component" value="Unassembled WGS sequence"/>
</dbReference>